<sequence>MIYTISSNLVISKYVDRSLFLNNKELVDEILTSFIIQNKFKYKYHKNILIIMIANFI</sequence>
<dbReference type="RefSeq" id="YP_009001677.1">
    <property type="nucleotide sequence ID" value="NC_023426.1"/>
</dbReference>
<dbReference type="GeneID" id="18263633"/>
<reference evidence="1 2" key="1">
    <citation type="journal article" date="2014" name="Virology">
        <title>The complete genome sequence of the Alphaentomopoxvirus Anomala cuprea entomopoxvirus, including its terminal hairpin loop sequences, suggests a potentially unique mode of apoptosis inhibition and mode of DNA replication.</title>
        <authorList>
            <person name="Mitsuhashi W."/>
            <person name="Miyamoto K."/>
            <person name="Wada S."/>
        </authorList>
    </citation>
    <scope>NUCLEOTIDE SEQUENCE [LARGE SCALE GENOMIC DNA]</scope>
    <source>
        <strain evidence="1">CV6M</strain>
    </source>
</reference>
<protein>
    <submittedName>
        <fullName evidence="1">Uncharacterized protein</fullName>
    </submittedName>
</protein>
<dbReference type="EMBL" id="AP013055">
    <property type="protein sequence ID" value="BAO49564.1"/>
    <property type="molecule type" value="Genomic_DNA"/>
</dbReference>
<organism evidence="1 2">
    <name type="scientific">Alphaentomopoxvirus acuprea</name>
    <dbReference type="NCBI Taxonomy" id="62099"/>
    <lineage>
        <taxon>Viruses</taxon>
        <taxon>Varidnaviria</taxon>
        <taxon>Bamfordvirae</taxon>
        <taxon>Nucleocytoviricota</taxon>
        <taxon>Pokkesviricetes</taxon>
        <taxon>Chitovirales</taxon>
        <taxon>Poxviridae</taxon>
        <taxon>Entomopoxvirinae</taxon>
        <taxon>Alphaentomopoxvirus</taxon>
    </lineage>
</organism>
<dbReference type="Proteomes" id="UP000174145">
    <property type="component" value="Segment"/>
</dbReference>
<keyword evidence="2" id="KW-1185">Reference proteome</keyword>
<dbReference type="KEGG" id="vg:18263633"/>
<evidence type="ECO:0000313" key="2">
    <source>
        <dbReference type="Proteomes" id="UP000174145"/>
    </source>
</evidence>
<name>W6JPN0_9POXV</name>
<accession>W6JPN0</accession>
<evidence type="ECO:0000313" key="1">
    <source>
        <dbReference type="EMBL" id="BAO49564.1"/>
    </source>
</evidence>
<proteinExistence type="predicted"/>